<comment type="caution">
    <text evidence="1">The sequence shown here is derived from an EMBL/GenBank/DDBJ whole genome shotgun (WGS) entry which is preliminary data.</text>
</comment>
<evidence type="ECO:0000313" key="1">
    <source>
        <dbReference type="EMBL" id="KAI5312334.1"/>
    </source>
</evidence>
<organism evidence="1 2">
    <name type="scientific">Prunus dulcis</name>
    <name type="common">Almond</name>
    <name type="synonym">Amygdalus dulcis</name>
    <dbReference type="NCBI Taxonomy" id="3755"/>
    <lineage>
        <taxon>Eukaryota</taxon>
        <taxon>Viridiplantae</taxon>
        <taxon>Streptophyta</taxon>
        <taxon>Embryophyta</taxon>
        <taxon>Tracheophyta</taxon>
        <taxon>Spermatophyta</taxon>
        <taxon>Magnoliopsida</taxon>
        <taxon>eudicotyledons</taxon>
        <taxon>Gunneridae</taxon>
        <taxon>Pentapetalae</taxon>
        <taxon>rosids</taxon>
        <taxon>fabids</taxon>
        <taxon>Rosales</taxon>
        <taxon>Rosaceae</taxon>
        <taxon>Amygdaloideae</taxon>
        <taxon>Amygdaleae</taxon>
        <taxon>Prunus</taxon>
    </lineage>
</organism>
<reference evidence="1 2" key="1">
    <citation type="journal article" date="2022" name="G3 (Bethesda)">
        <title>Whole-genome sequence and methylome profiling of the almond [Prunus dulcis (Mill.) D.A. Webb] cultivar 'Nonpareil'.</title>
        <authorList>
            <person name="D'Amico-Willman K.M."/>
            <person name="Ouma W.Z."/>
            <person name="Meulia T."/>
            <person name="Sideli G.M."/>
            <person name="Gradziel T.M."/>
            <person name="Fresnedo-Ramirez J."/>
        </authorList>
    </citation>
    <scope>NUCLEOTIDE SEQUENCE [LARGE SCALE GENOMIC DNA]</scope>
    <source>
        <strain evidence="1">Clone GOH B32 T37-40</strain>
    </source>
</reference>
<accession>A0AAD4UUF8</accession>
<evidence type="ECO:0000313" key="2">
    <source>
        <dbReference type="Proteomes" id="UP001054821"/>
    </source>
</evidence>
<sequence>MEEIGEREDRVWSSIAIEACRKLAVAIHPSLTPRFTSTRPQLSLTLCSISSHTFFSLLLSREALGALLHSYLSLCEVVVFLFHRSPAKDYNGKTSRWP</sequence>
<protein>
    <submittedName>
        <fullName evidence="1">Uncharacterized protein</fullName>
    </submittedName>
</protein>
<dbReference type="Proteomes" id="UP001054821">
    <property type="component" value="Chromosome 8"/>
</dbReference>
<name>A0AAD4UUF8_PRUDU</name>
<gene>
    <name evidence="1" type="ORF">L3X38_041507</name>
</gene>
<dbReference type="AlphaFoldDB" id="A0AAD4UUF8"/>
<proteinExistence type="predicted"/>
<keyword evidence="2" id="KW-1185">Reference proteome</keyword>
<dbReference type="EMBL" id="JAJFAZ020000008">
    <property type="protein sequence ID" value="KAI5312334.1"/>
    <property type="molecule type" value="Genomic_DNA"/>
</dbReference>